<evidence type="ECO:0000256" key="1">
    <source>
        <dbReference type="ARBA" id="ARBA00006643"/>
    </source>
</evidence>
<feature type="repeat" description="PPR" evidence="3">
    <location>
        <begin position="503"/>
        <end position="537"/>
    </location>
</feature>
<organism evidence="5 6">
    <name type="scientific">Ilex paraguariensis</name>
    <name type="common">yerba mate</name>
    <dbReference type="NCBI Taxonomy" id="185542"/>
    <lineage>
        <taxon>Eukaryota</taxon>
        <taxon>Viridiplantae</taxon>
        <taxon>Streptophyta</taxon>
        <taxon>Embryophyta</taxon>
        <taxon>Tracheophyta</taxon>
        <taxon>Spermatophyta</taxon>
        <taxon>Magnoliopsida</taxon>
        <taxon>eudicotyledons</taxon>
        <taxon>Gunneridae</taxon>
        <taxon>Pentapetalae</taxon>
        <taxon>asterids</taxon>
        <taxon>campanulids</taxon>
        <taxon>Aquifoliales</taxon>
        <taxon>Aquifoliaceae</taxon>
        <taxon>Ilex</taxon>
    </lineage>
</organism>
<dbReference type="InterPro" id="IPR046960">
    <property type="entry name" value="PPR_At4g14850-like_plant"/>
</dbReference>
<keyword evidence="6" id="KW-1185">Reference proteome</keyword>
<feature type="repeat" description="PPR" evidence="3">
    <location>
        <begin position="604"/>
        <end position="638"/>
    </location>
</feature>
<dbReference type="Proteomes" id="UP001642360">
    <property type="component" value="Unassembled WGS sequence"/>
</dbReference>
<dbReference type="PANTHER" id="PTHR47926:SF543">
    <property type="entry name" value="(WILD MALAYSIAN BANANA) HYPOTHETICAL PROTEIN"/>
    <property type="match status" value="1"/>
</dbReference>
<comment type="caution">
    <text evidence="5">The sequence shown here is derived from an EMBL/GenBank/DDBJ whole genome shotgun (WGS) entry which is preliminary data.</text>
</comment>
<dbReference type="Pfam" id="PF20430">
    <property type="entry name" value="Eplus_motif"/>
    <property type="match status" value="1"/>
</dbReference>
<dbReference type="Pfam" id="PF01535">
    <property type="entry name" value="PPR"/>
    <property type="match status" value="8"/>
</dbReference>
<name>A0ABC8TM86_9AQUA</name>
<feature type="repeat" description="PPR" evidence="3">
    <location>
        <begin position="224"/>
        <end position="258"/>
    </location>
</feature>
<dbReference type="SUPFAM" id="SSF48452">
    <property type="entry name" value="TPR-like"/>
    <property type="match status" value="1"/>
</dbReference>
<dbReference type="AlphaFoldDB" id="A0ABC8TM86"/>
<evidence type="ECO:0000259" key="4">
    <source>
        <dbReference type="Pfam" id="PF14432"/>
    </source>
</evidence>
<dbReference type="PROSITE" id="PS51375">
    <property type="entry name" value="PPR"/>
    <property type="match status" value="6"/>
</dbReference>
<protein>
    <recommendedName>
        <fullName evidence="4">DYW domain-containing protein</fullName>
    </recommendedName>
</protein>
<accession>A0ABC8TM86</accession>
<proteinExistence type="inferred from homology"/>
<dbReference type="FunFam" id="1.25.40.10:FF:001086">
    <property type="entry name" value="Pentatricopeptide repeat-containing protein At4g33170"/>
    <property type="match status" value="1"/>
</dbReference>
<reference evidence="5 6" key="1">
    <citation type="submission" date="2024-02" db="EMBL/GenBank/DDBJ databases">
        <authorList>
            <person name="Vignale AGUSTIN F."/>
            <person name="Sosa J E."/>
            <person name="Modenutti C."/>
        </authorList>
    </citation>
    <scope>NUCLEOTIDE SEQUENCE [LARGE SCALE GENOMIC DNA]</scope>
</reference>
<dbReference type="InterPro" id="IPR032867">
    <property type="entry name" value="DYW_dom"/>
</dbReference>
<dbReference type="InterPro" id="IPR011990">
    <property type="entry name" value="TPR-like_helical_dom_sf"/>
</dbReference>
<dbReference type="Pfam" id="PF13041">
    <property type="entry name" value="PPR_2"/>
    <property type="match status" value="3"/>
</dbReference>
<evidence type="ECO:0000256" key="3">
    <source>
        <dbReference type="PROSITE-ProRule" id="PRU00708"/>
    </source>
</evidence>
<keyword evidence="2" id="KW-0677">Repeat</keyword>
<evidence type="ECO:0000313" key="5">
    <source>
        <dbReference type="EMBL" id="CAK9170584.1"/>
    </source>
</evidence>
<dbReference type="FunFam" id="1.25.40.10:FF:000343">
    <property type="entry name" value="Pentatricopeptide repeat-containing protein At3g58590"/>
    <property type="match status" value="1"/>
</dbReference>
<evidence type="ECO:0000256" key="2">
    <source>
        <dbReference type="ARBA" id="ARBA00022737"/>
    </source>
</evidence>
<dbReference type="InterPro" id="IPR046849">
    <property type="entry name" value="E2_motif"/>
</dbReference>
<feature type="domain" description="DYW" evidence="4">
    <location>
        <begin position="955"/>
        <end position="1047"/>
    </location>
</feature>
<feature type="repeat" description="PPR" evidence="3">
    <location>
        <begin position="740"/>
        <end position="774"/>
    </location>
</feature>
<gene>
    <name evidence="5" type="ORF">ILEXP_LOCUS40081</name>
</gene>
<dbReference type="InterPro" id="IPR002885">
    <property type="entry name" value="PPR_rpt"/>
</dbReference>
<feature type="repeat" description="PPR" evidence="3">
    <location>
        <begin position="639"/>
        <end position="673"/>
    </location>
</feature>
<dbReference type="InterPro" id="IPR046848">
    <property type="entry name" value="E_motif"/>
</dbReference>
<dbReference type="EMBL" id="CAUOFW020005525">
    <property type="protein sequence ID" value="CAK9170584.1"/>
    <property type="molecule type" value="Genomic_DNA"/>
</dbReference>
<dbReference type="Gene3D" id="1.25.40.10">
    <property type="entry name" value="Tetratricopeptide repeat domain"/>
    <property type="match status" value="6"/>
</dbReference>
<comment type="similarity">
    <text evidence="1">Belongs to the PPR family. PCMP-H subfamily.</text>
</comment>
<sequence>MQLQANIRPTIQTTKKIILLRYPLSSLSNPFFQPFRHSSAHYLHLSTSSSSQWFSLLRTAISTSNLRLGKSIHAHIIIFGHSANRFSTNNLITMYSKCGSLSDARLLFDKAPNRDIVTWNSILAAYALSADANDGLVHEGFCLFRLLHSSSAVSPTKHTLAPALKLGLISGYVWASEAIHGYAVKIGLELDVFVSGALINIYCKSGRITDARVLFNDLPESDRDAVLWNVMLKAYVHMGLEKEACTFFSDFHHGGLGPDDVSVQCILSGFPEVKFDQDNKFVEQVQAYATKLFLYNDTLDVILWNKTLCQHYQAGEIWAAFECFLYMSRSNVGYDRVTLIVALAATVATNDMELGQQIHGLAFKSGFDLDTAVANSLINMYSKAGCFSFARKVFSGMQEMDLISRNSMIAGCMQNGLEAESVTLFLDLLRDDLRPDHFTLATVLKAVASLTPGLSLSEQIHVQALKTGIVTDSFVSTALTDVYSRRGKMEEAEFLFQNQDEIDLASWNAMIFGYINCNNCRKALELFTLMHKSGERPDEITLATVAKACSGSVGLEQGRQMHAHAVKLGVSSELYVGSGILDMYIKCGDMVDAFTVFEEIPARDDVAWTAMISGCVENGDEARALLIYHQMRESGVLPDEYTFATLIKASSCSTALERGRQIHAEMRESGVLPDEYTFATLIKASSCSTALERGRQIHAEVIKSDYASDPFVGTSLIDMYAKCGNIEDAYCLFMRIDVRSITLWNAMLVGLAQHGHGREALNLFRDMEIHGMEPDRVSFIGVLSACSHSGLICEAYLYFQSMLKDYGIQPEVEHYSCLVDALGRAGRLQEAEKLIASMPFEASSAMYRALLGACRVQGDRETGTRVATRLLALEPSDSSVYVLLSNIYAAANKWDEVTDARKMMHRKNVKKDPGFSWIDVKNKVHLFVVDDRSHPQAETIYEKVDDMIRMIKQEGYIADIDYVLLDVEEEEKEHTLYYHSEKLAIAFGLISTPPSTLLRIIKNLRVCVDCHNAIKYISKVFRREIVLRDANRFHRFSGGICSCGDYW</sequence>
<dbReference type="Pfam" id="PF14432">
    <property type="entry name" value="DYW_deaminase"/>
    <property type="match status" value="1"/>
</dbReference>
<dbReference type="FunFam" id="1.25.40.10:FF:000073">
    <property type="entry name" value="Pentatricopeptide repeat-containing protein chloroplastic"/>
    <property type="match status" value="1"/>
</dbReference>
<dbReference type="PANTHER" id="PTHR47926">
    <property type="entry name" value="PENTATRICOPEPTIDE REPEAT-CONTAINING PROTEIN"/>
    <property type="match status" value="1"/>
</dbReference>
<dbReference type="Pfam" id="PF20431">
    <property type="entry name" value="E_motif"/>
    <property type="match status" value="1"/>
</dbReference>
<dbReference type="FunFam" id="1.25.40.10:FF:000366">
    <property type="entry name" value="Pentatricopeptide (PPR) repeat-containing protein"/>
    <property type="match status" value="1"/>
</dbReference>
<feature type="repeat" description="PPR" evidence="3">
    <location>
        <begin position="370"/>
        <end position="404"/>
    </location>
</feature>
<dbReference type="FunFam" id="1.25.40.10:FF:000031">
    <property type="entry name" value="Pentatricopeptide repeat-containing protein mitochondrial"/>
    <property type="match status" value="1"/>
</dbReference>
<dbReference type="NCBIfam" id="TIGR00756">
    <property type="entry name" value="PPR"/>
    <property type="match status" value="5"/>
</dbReference>
<evidence type="ECO:0000313" key="6">
    <source>
        <dbReference type="Proteomes" id="UP001642360"/>
    </source>
</evidence>